<proteinExistence type="predicted"/>
<dbReference type="EMBL" id="LFMY01000007">
    <property type="protein sequence ID" value="OKL59317.1"/>
    <property type="molecule type" value="Genomic_DNA"/>
</dbReference>
<keyword evidence="3" id="KW-0805">Transcription regulation</keyword>
<feature type="compositionally biased region" description="Polar residues" evidence="7">
    <location>
        <begin position="232"/>
        <end position="250"/>
    </location>
</feature>
<reference evidence="9 10" key="1">
    <citation type="submission" date="2015-06" db="EMBL/GenBank/DDBJ databases">
        <title>Talaromyces atroroseus IBT 11181 draft genome.</title>
        <authorList>
            <person name="Rasmussen K.B."/>
            <person name="Rasmussen S."/>
            <person name="Petersen B."/>
            <person name="Sicheritz-Ponten T."/>
            <person name="Mortensen U.H."/>
            <person name="Thrane U."/>
        </authorList>
    </citation>
    <scope>NUCLEOTIDE SEQUENCE [LARGE SCALE GENOMIC DNA]</scope>
    <source>
        <strain evidence="9 10">IBT 11181</strain>
    </source>
</reference>
<evidence type="ECO:0000256" key="1">
    <source>
        <dbReference type="ARBA" id="ARBA00022723"/>
    </source>
</evidence>
<evidence type="ECO:0000256" key="6">
    <source>
        <dbReference type="ARBA" id="ARBA00023242"/>
    </source>
</evidence>
<organism evidence="9 10">
    <name type="scientific">Talaromyces atroroseus</name>
    <dbReference type="NCBI Taxonomy" id="1441469"/>
    <lineage>
        <taxon>Eukaryota</taxon>
        <taxon>Fungi</taxon>
        <taxon>Dikarya</taxon>
        <taxon>Ascomycota</taxon>
        <taxon>Pezizomycotina</taxon>
        <taxon>Eurotiomycetes</taxon>
        <taxon>Eurotiomycetidae</taxon>
        <taxon>Eurotiales</taxon>
        <taxon>Trichocomaceae</taxon>
        <taxon>Talaromyces</taxon>
        <taxon>Talaromyces sect. Trachyspermi</taxon>
    </lineage>
</organism>
<feature type="compositionally biased region" description="Polar residues" evidence="7">
    <location>
        <begin position="1"/>
        <end position="13"/>
    </location>
</feature>
<feature type="region of interest" description="Disordered" evidence="7">
    <location>
        <begin position="160"/>
        <end position="499"/>
    </location>
</feature>
<evidence type="ECO:0000256" key="2">
    <source>
        <dbReference type="ARBA" id="ARBA00022833"/>
    </source>
</evidence>
<dbReference type="InterPro" id="IPR050335">
    <property type="entry name" value="ERT1_acuK_gluconeogen_tf"/>
</dbReference>
<comment type="caution">
    <text evidence="9">The sequence shown here is derived from an EMBL/GenBank/DDBJ whole genome shotgun (WGS) entry which is preliminary data.</text>
</comment>
<evidence type="ECO:0000256" key="4">
    <source>
        <dbReference type="ARBA" id="ARBA00023125"/>
    </source>
</evidence>
<dbReference type="Proteomes" id="UP000214365">
    <property type="component" value="Unassembled WGS sequence"/>
</dbReference>
<feature type="region of interest" description="Disordered" evidence="7">
    <location>
        <begin position="1"/>
        <end position="43"/>
    </location>
</feature>
<dbReference type="GO" id="GO:0003677">
    <property type="term" value="F:DNA binding"/>
    <property type="evidence" value="ECO:0007669"/>
    <property type="project" value="UniProtKB-KW"/>
</dbReference>
<feature type="compositionally biased region" description="Polar residues" evidence="7">
    <location>
        <begin position="308"/>
        <end position="319"/>
    </location>
</feature>
<evidence type="ECO:0000256" key="7">
    <source>
        <dbReference type="SAM" id="MobiDB-lite"/>
    </source>
</evidence>
<dbReference type="PROSITE" id="PS50048">
    <property type="entry name" value="ZN2_CY6_FUNGAL_2"/>
    <property type="match status" value="1"/>
</dbReference>
<accession>A0A225B0K5</accession>
<keyword evidence="5" id="KW-0804">Transcription</keyword>
<evidence type="ECO:0000256" key="3">
    <source>
        <dbReference type="ARBA" id="ARBA00023015"/>
    </source>
</evidence>
<evidence type="ECO:0000313" key="9">
    <source>
        <dbReference type="EMBL" id="OKL59317.1"/>
    </source>
</evidence>
<dbReference type="SMART" id="SM00066">
    <property type="entry name" value="GAL4"/>
    <property type="match status" value="1"/>
</dbReference>
<evidence type="ECO:0000259" key="8">
    <source>
        <dbReference type="PROSITE" id="PS50048"/>
    </source>
</evidence>
<keyword evidence="6" id="KW-0539">Nucleus</keyword>
<protein>
    <recommendedName>
        <fullName evidence="8">Zn(2)-C6 fungal-type domain-containing protein</fullName>
    </recommendedName>
</protein>
<keyword evidence="2" id="KW-0862">Zinc</keyword>
<dbReference type="AlphaFoldDB" id="A0A225B0K5"/>
<dbReference type="CDD" id="cd00067">
    <property type="entry name" value="GAL4"/>
    <property type="match status" value="1"/>
</dbReference>
<feature type="compositionally biased region" description="Polar residues" evidence="7">
    <location>
        <begin position="448"/>
        <end position="459"/>
    </location>
</feature>
<dbReference type="GeneID" id="31004941"/>
<evidence type="ECO:0000313" key="10">
    <source>
        <dbReference type="Proteomes" id="UP000214365"/>
    </source>
</evidence>
<dbReference type="STRING" id="1441469.A0A225B0K5"/>
<evidence type="ECO:0000256" key="5">
    <source>
        <dbReference type="ARBA" id="ARBA00023163"/>
    </source>
</evidence>
<feature type="compositionally biased region" description="Polar residues" evidence="7">
    <location>
        <begin position="184"/>
        <end position="196"/>
    </location>
</feature>
<keyword evidence="4" id="KW-0238">DNA-binding</keyword>
<dbReference type="InterPro" id="IPR001138">
    <property type="entry name" value="Zn2Cys6_DnaBD"/>
</dbReference>
<dbReference type="PANTHER" id="PTHR47659:SF4">
    <property type="entry name" value="ZN(II)2CYS6 TRANSCRIPTION FACTOR (EUROFUNG)"/>
    <property type="match status" value="1"/>
</dbReference>
<dbReference type="GO" id="GO:0008270">
    <property type="term" value="F:zinc ion binding"/>
    <property type="evidence" value="ECO:0007669"/>
    <property type="project" value="InterPro"/>
</dbReference>
<name>A0A225B0K5_TALAT</name>
<feature type="compositionally biased region" description="Polar residues" evidence="7">
    <location>
        <begin position="26"/>
        <end position="38"/>
    </location>
</feature>
<dbReference type="PANTHER" id="PTHR47659">
    <property type="entry name" value="ZN(II)2CYS6 TRANSCRIPTION FACTOR (EUROFUNG)-RELATED"/>
    <property type="match status" value="1"/>
</dbReference>
<dbReference type="Pfam" id="PF00172">
    <property type="entry name" value="Zn_clus"/>
    <property type="match status" value="1"/>
</dbReference>
<sequence length="499" mass="53507">MSSNLPVGTQAESAGTAHRGREIKPESTSSIDAATHSSLPPRLPTLIPVEGLNVTQAQQIQVPRFLSAEDLRSNPTPQVPGISSAATLSQAISGSPQLHGLSAASTVRTLPPRSTRRAKAHVASACVNCKRKHLGCDSARPCRRCVLSGKARQATCVDVTHKKRGRPPLRAEETPSRAAPALESTVSSREQYQTATGRGLGHSKASSREIRPITDLQYSRPPEHGTAGLHVGTNSLTASSGRWQPYTSPQILPAAQRPISSSGPPPPPGLNYTPSSFIHYHQTTFSPSAGASDMPVGLNYGDRPPAVTTPTVSPQQYQQHYPPKLQSHISPQTPSRGLDTPGSSLGFRDPYSDSAVRLPPILPSPPTFAPHTSTYSHRRGDSYPNMATYQSLSSPQHELSPQTGRAQGSPRSMLDPLSARRELISPFPSIPGPPQNVMTPAGPDERSQQYQTQTRSAASVSGAAAEPVYDRRRKSEADDEENPQPAKRRRMAVDDIVND</sequence>
<dbReference type="OrthoDB" id="5575144at2759"/>
<keyword evidence="10" id="KW-1185">Reference proteome</keyword>
<feature type="domain" description="Zn(2)-C6 fungal-type" evidence="8">
    <location>
        <begin position="125"/>
        <end position="158"/>
    </location>
</feature>
<keyword evidence="1" id="KW-0479">Metal-binding</keyword>
<dbReference type="GO" id="GO:0000981">
    <property type="term" value="F:DNA-binding transcription factor activity, RNA polymerase II-specific"/>
    <property type="evidence" value="ECO:0007669"/>
    <property type="project" value="InterPro"/>
</dbReference>
<gene>
    <name evidence="9" type="ORF">UA08_05185</name>
</gene>
<dbReference type="RefSeq" id="XP_020119438.1">
    <property type="nucleotide sequence ID" value="XM_020267478.1"/>
</dbReference>
<feature type="compositionally biased region" description="Polar residues" evidence="7">
    <location>
        <begin position="385"/>
        <end position="410"/>
    </location>
</feature>